<dbReference type="PANTHER" id="PTHR38488:SF1">
    <property type="entry name" value="OXIDOREDUCTASE 9.5 KDA SUBUNIT, PUTATIVE (AFU_ORTHOLOGUE AFUA_5G08980)-RELATED"/>
    <property type="match status" value="1"/>
</dbReference>
<dbReference type="Proteomes" id="UP001497383">
    <property type="component" value="Chromosome 6"/>
</dbReference>
<feature type="transmembrane region" description="Helical" evidence="1">
    <location>
        <begin position="59"/>
        <end position="79"/>
    </location>
</feature>
<name>A0ABP0ZVY5_9ASCO</name>
<dbReference type="EMBL" id="OZ022410">
    <property type="protein sequence ID" value="CAK9441262.1"/>
    <property type="molecule type" value="Genomic_DNA"/>
</dbReference>
<dbReference type="GeneID" id="92210327"/>
<keyword evidence="1" id="KW-0472">Membrane</keyword>
<evidence type="ECO:0008006" key="4">
    <source>
        <dbReference type="Google" id="ProtNLM"/>
    </source>
</evidence>
<keyword evidence="3" id="KW-1185">Reference proteome</keyword>
<organism evidence="2 3">
    <name type="scientific">Lodderomyces beijingensis</name>
    <dbReference type="NCBI Taxonomy" id="1775926"/>
    <lineage>
        <taxon>Eukaryota</taxon>
        <taxon>Fungi</taxon>
        <taxon>Dikarya</taxon>
        <taxon>Ascomycota</taxon>
        <taxon>Saccharomycotina</taxon>
        <taxon>Pichiomycetes</taxon>
        <taxon>Debaryomycetaceae</taxon>
        <taxon>Candida/Lodderomyces clade</taxon>
        <taxon>Lodderomyces</taxon>
    </lineage>
</organism>
<proteinExistence type="predicted"/>
<gene>
    <name evidence="2" type="ORF">LODBEIA_P51310</name>
</gene>
<accession>A0ABP0ZVY5</accession>
<sequence length="111" mass="13011">MELNKNNHDGYTVNIHFLELQVDSQDKTMVASDKVWGDKPVYYKQPIRWFRYHAHVNPALFTAVLLGASAPVLLLLVPFRRKYLYPDHEPVPFVYPLPQRPRDKNLTGYDD</sequence>
<evidence type="ECO:0000313" key="3">
    <source>
        <dbReference type="Proteomes" id="UP001497383"/>
    </source>
</evidence>
<evidence type="ECO:0000313" key="2">
    <source>
        <dbReference type="EMBL" id="CAK9441262.1"/>
    </source>
</evidence>
<dbReference type="CDD" id="cd22903">
    <property type="entry name" value="NI9M"/>
    <property type="match status" value="1"/>
</dbReference>
<dbReference type="InterPro" id="IPR039961">
    <property type="entry name" value="Nuo9.5"/>
</dbReference>
<reference evidence="2 3" key="1">
    <citation type="submission" date="2024-03" db="EMBL/GenBank/DDBJ databases">
        <authorList>
            <person name="Brejova B."/>
        </authorList>
    </citation>
    <scope>NUCLEOTIDE SEQUENCE [LARGE SCALE GENOMIC DNA]</scope>
    <source>
        <strain evidence="2 3">CBS 14171</strain>
    </source>
</reference>
<dbReference type="PANTHER" id="PTHR38488">
    <property type="entry name" value="OXIDOREDUCTASE 9.5 KDA SUBUNIT, PUTATIVE (AFU_ORTHOLOGUE AFUA_5G08980)-RELATED"/>
    <property type="match status" value="1"/>
</dbReference>
<dbReference type="RefSeq" id="XP_066832069.1">
    <property type="nucleotide sequence ID" value="XM_066975430.1"/>
</dbReference>
<keyword evidence="1" id="KW-0812">Transmembrane</keyword>
<evidence type="ECO:0000256" key="1">
    <source>
        <dbReference type="SAM" id="Phobius"/>
    </source>
</evidence>
<protein>
    <recommendedName>
        <fullName evidence="4">NADH-ubiquinone oxidoreductase 9.5 kDa subunit</fullName>
    </recommendedName>
</protein>
<keyword evidence="1" id="KW-1133">Transmembrane helix</keyword>